<dbReference type="EMBL" id="JZWT02000014">
    <property type="protein sequence ID" value="MFB6490811.1"/>
    <property type="molecule type" value="Genomic_DNA"/>
</dbReference>
<accession>A0ACC6V1J8</accession>
<comment type="caution">
    <text evidence="1">The sequence shown here is derived from an EMBL/GenBank/DDBJ whole genome shotgun (WGS) entry which is preliminary data.</text>
</comment>
<name>A0ACC6V1J8_9CREN</name>
<evidence type="ECO:0000313" key="2">
    <source>
        <dbReference type="Proteomes" id="UP000033636"/>
    </source>
</evidence>
<proteinExistence type="predicted"/>
<gene>
    <name evidence="1" type="ORF">TU35_006155</name>
</gene>
<organism evidence="1 2">
    <name type="scientific">Thermoproteus sp. AZ2</name>
    <dbReference type="NCBI Taxonomy" id="1609232"/>
    <lineage>
        <taxon>Archaea</taxon>
        <taxon>Thermoproteota</taxon>
        <taxon>Thermoprotei</taxon>
        <taxon>Thermoproteales</taxon>
        <taxon>Thermoproteaceae</taxon>
        <taxon>Thermoproteus</taxon>
    </lineage>
</organism>
<reference evidence="1" key="1">
    <citation type="submission" date="2024-07" db="EMBL/GenBank/DDBJ databases">
        <title>Metagenome and Metagenome-Assembled Genomes of Archaea from a hot spring from the geothermal field of Los Azufres, Mexico.</title>
        <authorList>
            <person name="Marin-Paredes R."/>
            <person name="Martinez-Romero E."/>
            <person name="Servin-Garciduenas L.E."/>
        </authorList>
    </citation>
    <scope>NUCLEOTIDE SEQUENCE</scope>
</reference>
<dbReference type="Proteomes" id="UP000033636">
    <property type="component" value="Unassembled WGS sequence"/>
</dbReference>
<evidence type="ECO:0000313" key="1">
    <source>
        <dbReference type="EMBL" id="MFB6490811.1"/>
    </source>
</evidence>
<sequence>MRTFSCAPNCALCCRVSPVTVLPHEVYILSQLAEELGVSVQFSPAYTLAERYSGIRIALSYLMHLDSEGKCPFLSGTKCLVHDLYKPLTCRSFPYLPKVIKYELDPVEREVRMEINFVISTLCPVVKSDLTPSDVLRMGNIKIAVNYAPREVKVAEETVEKRMFYARVLSELWKEDQVDLEDGRERPLWPIVNGFSFIRRFRPEITLKDLM</sequence>
<protein>
    <submittedName>
        <fullName evidence="1">YkgJ family cysteine cluster protein</fullName>
    </submittedName>
</protein>